<keyword evidence="5 11" id="KW-0436">Ligase</keyword>
<evidence type="ECO:0000256" key="8">
    <source>
        <dbReference type="ARBA" id="ARBA00022917"/>
    </source>
</evidence>
<dbReference type="InterPro" id="IPR001278">
    <property type="entry name" value="Arg-tRNA-ligase"/>
</dbReference>
<proteinExistence type="inferred from homology"/>
<dbReference type="InterPro" id="IPR009080">
    <property type="entry name" value="tRNAsynth_Ia_anticodon-bd"/>
</dbReference>
<dbReference type="STRING" id="70996.SE18_16720"/>
<evidence type="ECO:0000256" key="5">
    <source>
        <dbReference type="ARBA" id="ARBA00022598"/>
    </source>
</evidence>
<evidence type="ECO:0000256" key="4">
    <source>
        <dbReference type="ARBA" id="ARBA00022490"/>
    </source>
</evidence>
<comment type="subcellular location">
    <subcellularLocation>
        <location evidence="1 11">Cytoplasm</location>
    </subcellularLocation>
</comment>
<organism evidence="15 16">
    <name type="scientific">Herpetosiphon geysericola</name>
    <dbReference type="NCBI Taxonomy" id="70996"/>
    <lineage>
        <taxon>Bacteria</taxon>
        <taxon>Bacillati</taxon>
        <taxon>Chloroflexota</taxon>
        <taxon>Chloroflexia</taxon>
        <taxon>Herpetosiphonales</taxon>
        <taxon>Herpetosiphonaceae</taxon>
        <taxon>Herpetosiphon</taxon>
    </lineage>
</organism>
<dbReference type="HAMAP" id="MF_00123">
    <property type="entry name" value="Arg_tRNA_synth"/>
    <property type="match status" value="1"/>
</dbReference>
<dbReference type="Proteomes" id="UP000050277">
    <property type="component" value="Unassembled WGS sequence"/>
</dbReference>
<dbReference type="Pfam" id="PF00750">
    <property type="entry name" value="tRNA-synt_1d"/>
    <property type="match status" value="1"/>
</dbReference>
<dbReference type="CDD" id="cd00671">
    <property type="entry name" value="ArgRS_core"/>
    <property type="match status" value="1"/>
</dbReference>
<evidence type="ECO:0000313" key="16">
    <source>
        <dbReference type="Proteomes" id="UP000050277"/>
    </source>
</evidence>
<dbReference type="EMBL" id="LGKP01000025">
    <property type="protein sequence ID" value="KPL85311.1"/>
    <property type="molecule type" value="Genomic_DNA"/>
</dbReference>
<feature type="domain" description="DALR anticodon binding" evidence="13">
    <location>
        <begin position="476"/>
        <end position="591"/>
    </location>
</feature>
<dbReference type="InterPro" id="IPR001412">
    <property type="entry name" value="aa-tRNA-synth_I_CS"/>
</dbReference>
<dbReference type="OrthoDB" id="9805987at2"/>
<dbReference type="AlphaFoldDB" id="A0A0P6XNU0"/>
<keyword evidence="4 11" id="KW-0963">Cytoplasm</keyword>
<dbReference type="Gene3D" id="3.40.50.620">
    <property type="entry name" value="HUPs"/>
    <property type="match status" value="1"/>
</dbReference>
<accession>A0A0P6XNU0</accession>
<dbReference type="InterPro" id="IPR014729">
    <property type="entry name" value="Rossmann-like_a/b/a_fold"/>
</dbReference>
<dbReference type="PATRIC" id="fig|70996.4.peg.213"/>
<evidence type="ECO:0000256" key="11">
    <source>
        <dbReference type="HAMAP-Rule" id="MF_00123"/>
    </source>
</evidence>
<comment type="subunit">
    <text evidence="3 11">Monomer.</text>
</comment>
<dbReference type="GO" id="GO:0006420">
    <property type="term" value="P:arginyl-tRNA aminoacylation"/>
    <property type="evidence" value="ECO:0007669"/>
    <property type="project" value="UniProtKB-UniRule"/>
</dbReference>
<dbReference type="SUPFAM" id="SSF47323">
    <property type="entry name" value="Anticodon-binding domain of a subclass of class I aminoacyl-tRNA synthetases"/>
    <property type="match status" value="1"/>
</dbReference>
<dbReference type="Gene3D" id="3.30.1360.70">
    <property type="entry name" value="Arginyl tRNA synthetase N-terminal domain"/>
    <property type="match status" value="1"/>
</dbReference>
<name>A0A0P6XNU0_9CHLR</name>
<dbReference type="SMART" id="SM01016">
    <property type="entry name" value="Arg_tRNA_synt_N"/>
    <property type="match status" value="1"/>
</dbReference>
<feature type="domain" description="Arginyl tRNA synthetase N-terminal" evidence="14">
    <location>
        <begin position="5"/>
        <end position="88"/>
    </location>
</feature>
<dbReference type="GO" id="GO:0005524">
    <property type="term" value="F:ATP binding"/>
    <property type="evidence" value="ECO:0007669"/>
    <property type="project" value="UniProtKB-UniRule"/>
</dbReference>
<keyword evidence="6 11" id="KW-0547">Nucleotide-binding</keyword>
<keyword evidence="8 11" id="KW-0648">Protein biosynthesis</keyword>
<dbReference type="EC" id="6.1.1.19" evidence="11"/>
<evidence type="ECO:0000259" key="13">
    <source>
        <dbReference type="SMART" id="SM00836"/>
    </source>
</evidence>
<dbReference type="PANTHER" id="PTHR11956:SF5">
    <property type="entry name" value="ARGININE--TRNA LIGASE, CYTOPLASMIC"/>
    <property type="match status" value="1"/>
</dbReference>
<evidence type="ECO:0000313" key="15">
    <source>
        <dbReference type="EMBL" id="KPL85311.1"/>
    </source>
</evidence>
<gene>
    <name evidence="11" type="primary">argS</name>
    <name evidence="15" type="ORF">SE18_16720</name>
</gene>
<dbReference type="RefSeq" id="WP_054535600.1">
    <property type="nucleotide sequence ID" value="NZ_LGKP01000025.1"/>
</dbReference>
<comment type="similarity">
    <text evidence="2 11 12">Belongs to the class-I aminoacyl-tRNA synthetase family.</text>
</comment>
<comment type="caution">
    <text evidence="15">The sequence shown here is derived from an EMBL/GenBank/DDBJ whole genome shotgun (WGS) entry which is preliminary data.</text>
</comment>
<dbReference type="Pfam" id="PF03485">
    <property type="entry name" value="Arg_tRNA_synt_N"/>
    <property type="match status" value="1"/>
</dbReference>
<dbReference type="GO" id="GO:0004814">
    <property type="term" value="F:arginine-tRNA ligase activity"/>
    <property type="evidence" value="ECO:0007669"/>
    <property type="project" value="UniProtKB-UniRule"/>
</dbReference>
<dbReference type="PROSITE" id="PS00178">
    <property type="entry name" value="AA_TRNA_LIGASE_I"/>
    <property type="match status" value="1"/>
</dbReference>
<keyword evidence="9 11" id="KW-0030">Aminoacyl-tRNA synthetase</keyword>
<evidence type="ECO:0000256" key="7">
    <source>
        <dbReference type="ARBA" id="ARBA00022840"/>
    </source>
</evidence>
<evidence type="ECO:0000256" key="1">
    <source>
        <dbReference type="ARBA" id="ARBA00004496"/>
    </source>
</evidence>
<dbReference type="FunFam" id="3.40.50.620:FF:000116">
    <property type="entry name" value="Arginine--tRNA ligase"/>
    <property type="match status" value="1"/>
</dbReference>
<evidence type="ECO:0000259" key="14">
    <source>
        <dbReference type="SMART" id="SM01016"/>
    </source>
</evidence>
<dbReference type="PRINTS" id="PR01038">
    <property type="entry name" value="TRNASYNTHARG"/>
</dbReference>
<dbReference type="InterPro" id="IPR036695">
    <property type="entry name" value="Arg-tRNA-synth_N_sf"/>
</dbReference>
<evidence type="ECO:0000256" key="6">
    <source>
        <dbReference type="ARBA" id="ARBA00022741"/>
    </source>
</evidence>
<dbReference type="SMART" id="SM00836">
    <property type="entry name" value="DALR_1"/>
    <property type="match status" value="1"/>
</dbReference>
<dbReference type="Gene3D" id="1.10.730.10">
    <property type="entry name" value="Isoleucyl-tRNA Synthetase, Domain 1"/>
    <property type="match status" value="1"/>
</dbReference>
<dbReference type="Pfam" id="PF05746">
    <property type="entry name" value="DALR_1"/>
    <property type="match status" value="1"/>
</dbReference>
<dbReference type="NCBIfam" id="TIGR00456">
    <property type="entry name" value="argS"/>
    <property type="match status" value="1"/>
</dbReference>
<dbReference type="InterPro" id="IPR035684">
    <property type="entry name" value="ArgRS_core"/>
</dbReference>
<dbReference type="CDD" id="cd07956">
    <property type="entry name" value="Anticodon_Ia_Arg"/>
    <property type="match status" value="1"/>
</dbReference>
<evidence type="ECO:0000256" key="12">
    <source>
        <dbReference type="RuleBase" id="RU363038"/>
    </source>
</evidence>
<keyword evidence="7 11" id="KW-0067">ATP-binding</keyword>
<dbReference type="InterPro" id="IPR008909">
    <property type="entry name" value="DALR_anticod-bd"/>
</dbReference>
<dbReference type="SUPFAM" id="SSF52374">
    <property type="entry name" value="Nucleotidylyl transferase"/>
    <property type="match status" value="1"/>
</dbReference>
<keyword evidence="16" id="KW-1185">Reference proteome</keyword>
<dbReference type="FunFam" id="1.10.730.10:FF:000006">
    <property type="entry name" value="Arginyl-tRNA synthetase 2, mitochondrial"/>
    <property type="match status" value="1"/>
</dbReference>
<dbReference type="PANTHER" id="PTHR11956">
    <property type="entry name" value="ARGINYL-TRNA SYNTHETASE"/>
    <property type="match status" value="1"/>
</dbReference>
<sequence>MYTFARFEQAIREALLATNLINAADIDLGAPKAAGVQADLALPCFRAAKSRGSNPAQVAQELVAALQFAPDSLVASATVSGPYVNFNLNPQAFAKAVLADVQAGGTTYGSSSKGNQRKVIVEYSSPNIAKRMHVGHIRSTIIGQAIANLYQRLGYEVIRDNHLGDYGKQFGVNIAATIRFGKPEGEGEAVLAAIEEQYKRYNLLMKGANPDDADFDPDAEVDLDDEARAWSLKLEQGDPQALELWQWMVDLTKTANQPNYDRLGVHFDVQHGESFYKDMLGEIISDAGESELAERDGKAIIVKDLPDHRGKKLPTFLIQRSDGGTLYITRDIATIKYREQTYNPDAMIYIVGQPQELHFRQTFAISKALGYTDAELIHISFGTVFDAQGQPLSTRKGNMIYLETLLDEARNRAKALIEQKMSEGKTQLTADLIDHVAEQVGVGAVMYNDLYQDTKRNITVDWDRMLAFEGNSSPYLQYMHARCCSILRDFGELPASYDGSLLSHPAETGLLKELARLPQIIEEAAARYAPFVVADWLYATARAFSAFYDACSVLKAETPELRVARGHLVAATAQALRNGLSLLSIAAPERM</sequence>
<feature type="short sequence motif" description="'HIGH' region" evidence="11">
    <location>
        <begin position="126"/>
        <end position="136"/>
    </location>
</feature>
<evidence type="ECO:0000256" key="10">
    <source>
        <dbReference type="ARBA" id="ARBA00049339"/>
    </source>
</evidence>
<dbReference type="GO" id="GO:0005737">
    <property type="term" value="C:cytoplasm"/>
    <property type="evidence" value="ECO:0007669"/>
    <property type="project" value="UniProtKB-SubCell"/>
</dbReference>
<comment type="catalytic activity">
    <reaction evidence="10 11">
        <text>tRNA(Arg) + L-arginine + ATP = L-arginyl-tRNA(Arg) + AMP + diphosphate</text>
        <dbReference type="Rhea" id="RHEA:20301"/>
        <dbReference type="Rhea" id="RHEA-COMP:9658"/>
        <dbReference type="Rhea" id="RHEA-COMP:9673"/>
        <dbReference type="ChEBI" id="CHEBI:30616"/>
        <dbReference type="ChEBI" id="CHEBI:32682"/>
        <dbReference type="ChEBI" id="CHEBI:33019"/>
        <dbReference type="ChEBI" id="CHEBI:78442"/>
        <dbReference type="ChEBI" id="CHEBI:78513"/>
        <dbReference type="ChEBI" id="CHEBI:456215"/>
        <dbReference type="EC" id="6.1.1.19"/>
    </reaction>
</comment>
<evidence type="ECO:0000256" key="3">
    <source>
        <dbReference type="ARBA" id="ARBA00011245"/>
    </source>
</evidence>
<dbReference type="InterPro" id="IPR005148">
    <property type="entry name" value="Arg-tRNA-synth_N"/>
</dbReference>
<reference evidence="15 16" key="1">
    <citation type="submission" date="2015-07" db="EMBL/GenBank/DDBJ databases">
        <title>Whole genome sequence of Herpetosiphon geysericola DSM 7119.</title>
        <authorList>
            <person name="Hemp J."/>
            <person name="Ward L.M."/>
            <person name="Pace L.A."/>
            <person name="Fischer W.W."/>
        </authorList>
    </citation>
    <scope>NUCLEOTIDE SEQUENCE [LARGE SCALE GENOMIC DNA]</scope>
    <source>
        <strain evidence="15 16">DSM 7119</strain>
    </source>
</reference>
<protein>
    <recommendedName>
        <fullName evidence="11">Arginine--tRNA ligase</fullName>
        <ecNumber evidence="11">6.1.1.19</ecNumber>
    </recommendedName>
    <alternativeName>
        <fullName evidence="11">Arginyl-tRNA synthetase</fullName>
        <shortName evidence="11">ArgRS</shortName>
    </alternativeName>
</protein>
<evidence type="ECO:0000256" key="9">
    <source>
        <dbReference type="ARBA" id="ARBA00023146"/>
    </source>
</evidence>
<evidence type="ECO:0000256" key="2">
    <source>
        <dbReference type="ARBA" id="ARBA00005594"/>
    </source>
</evidence>
<dbReference type="SUPFAM" id="SSF55190">
    <property type="entry name" value="Arginyl-tRNA synthetase (ArgRS), N-terminal 'additional' domain"/>
    <property type="match status" value="1"/>
</dbReference>